<evidence type="ECO:0000313" key="1">
    <source>
        <dbReference type="EMBL" id="RUO18122.1"/>
    </source>
</evidence>
<dbReference type="EMBL" id="PIPI01000011">
    <property type="protein sequence ID" value="RUO18122.1"/>
    <property type="molecule type" value="Genomic_DNA"/>
</dbReference>
<evidence type="ECO:0000313" key="2">
    <source>
        <dbReference type="Proteomes" id="UP000288212"/>
    </source>
</evidence>
<dbReference type="RefSeq" id="WP_126794474.1">
    <property type="nucleotide sequence ID" value="NZ_PIPI01000011.1"/>
</dbReference>
<accession>A0A432VPS3</accession>
<sequence>MFQRLLPVIGVTLVILVLALGAFFSTPDQDASPQRPQVWVEWDYDAGHRLLLNAAEDLNYRLQTHHEYRLVASQEAASHVLQVELLLPNSEHLVLRGRIGERLIVVEGPSAVWASLVPQFFRLVNDEIQKQSS</sequence>
<reference evidence="1 2" key="1">
    <citation type="journal article" date="2011" name="Front. Microbiol.">
        <title>Genomic signatures of strain selection and enhancement in Bacillus atrophaeus var. globigii, a historical biowarfare simulant.</title>
        <authorList>
            <person name="Gibbons H.S."/>
            <person name="Broomall S.M."/>
            <person name="McNew L.A."/>
            <person name="Daligault H."/>
            <person name="Chapman C."/>
            <person name="Bruce D."/>
            <person name="Karavis M."/>
            <person name="Krepps M."/>
            <person name="McGregor P.A."/>
            <person name="Hong C."/>
            <person name="Park K.H."/>
            <person name="Akmal A."/>
            <person name="Feldman A."/>
            <person name="Lin J.S."/>
            <person name="Chang W.E."/>
            <person name="Higgs B.W."/>
            <person name="Demirev P."/>
            <person name="Lindquist J."/>
            <person name="Liem A."/>
            <person name="Fochler E."/>
            <person name="Read T.D."/>
            <person name="Tapia R."/>
            <person name="Johnson S."/>
            <person name="Bishop-Lilly K.A."/>
            <person name="Detter C."/>
            <person name="Han C."/>
            <person name="Sozhamannan S."/>
            <person name="Rosenzweig C.N."/>
            <person name="Skowronski E.W."/>
        </authorList>
    </citation>
    <scope>NUCLEOTIDE SEQUENCE [LARGE SCALE GENOMIC DNA]</scope>
    <source>
        <strain evidence="1 2">AK5</strain>
    </source>
</reference>
<organism evidence="1 2">
    <name type="scientific">Aliidiomarina haloalkalitolerans</name>
    <dbReference type="NCBI Taxonomy" id="859059"/>
    <lineage>
        <taxon>Bacteria</taxon>
        <taxon>Pseudomonadati</taxon>
        <taxon>Pseudomonadota</taxon>
        <taxon>Gammaproteobacteria</taxon>
        <taxon>Alteromonadales</taxon>
        <taxon>Idiomarinaceae</taxon>
        <taxon>Aliidiomarina</taxon>
    </lineage>
</organism>
<protein>
    <submittedName>
        <fullName evidence="1">Uncharacterized protein</fullName>
    </submittedName>
</protein>
<dbReference type="Proteomes" id="UP000288212">
    <property type="component" value="Unassembled WGS sequence"/>
</dbReference>
<dbReference type="OrthoDB" id="6400735at2"/>
<dbReference type="AlphaFoldDB" id="A0A432VPS3"/>
<gene>
    <name evidence="1" type="ORF">CWE06_11675</name>
</gene>
<proteinExistence type="predicted"/>
<comment type="caution">
    <text evidence="1">The sequence shown here is derived from an EMBL/GenBank/DDBJ whole genome shotgun (WGS) entry which is preliminary data.</text>
</comment>
<name>A0A432VPS3_9GAMM</name>
<keyword evidence="2" id="KW-1185">Reference proteome</keyword>